<proteinExistence type="predicted"/>
<dbReference type="PaxDb" id="589924-Ferp_2404"/>
<evidence type="ECO:0000256" key="2">
    <source>
        <dbReference type="ARBA" id="ARBA00022679"/>
    </source>
</evidence>
<dbReference type="PANTHER" id="PTHR40048">
    <property type="entry name" value="RHAMNOSYL O-METHYLTRANSFERASE"/>
    <property type="match status" value="1"/>
</dbReference>
<dbReference type="EMBL" id="CP001899">
    <property type="protein sequence ID" value="ADC66516.1"/>
    <property type="molecule type" value="Genomic_DNA"/>
</dbReference>
<dbReference type="PANTHER" id="PTHR40048:SF1">
    <property type="entry name" value="RHAMNOSYL O-METHYLTRANSFERASE"/>
    <property type="match status" value="1"/>
</dbReference>
<keyword evidence="4" id="KW-1185">Reference proteome</keyword>
<reference evidence="3 4" key="2">
    <citation type="journal article" date="2011" name="Stand. Genomic Sci.">
        <title>Complete genome sequence of Ferroglobus placidus AEDII12DO.</title>
        <authorList>
            <person name="Anderson I."/>
            <person name="Risso C."/>
            <person name="Holmes D."/>
            <person name="Lucas S."/>
            <person name="Copeland A."/>
            <person name="Lapidus A."/>
            <person name="Cheng J.F."/>
            <person name="Bruce D."/>
            <person name="Goodwin L."/>
            <person name="Pitluck S."/>
            <person name="Saunders E."/>
            <person name="Brettin T."/>
            <person name="Detter J.C."/>
            <person name="Han C."/>
            <person name="Tapia R."/>
            <person name="Larimer F."/>
            <person name="Land M."/>
            <person name="Hauser L."/>
            <person name="Woyke T."/>
            <person name="Lovley D."/>
            <person name="Kyrpides N."/>
            <person name="Ivanova N."/>
        </authorList>
    </citation>
    <scope>NUCLEOTIDE SEQUENCE [LARGE SCALE GENOMIC DNA]</scope>
    <source>
        <strain evidence="4">DSM 10642 / AEDII12DO</strain>
    </source>
</reference>
<evidence type="ECO:0000313" key="4">
    <source>
        <dbReference type="Proteomes" id="UP000002613"/>
    </source>
</evidence>
<keyword evidence="1 3" id="KW-0489">Methyltransferase</keyword>
<dbReference type="OrthoDB" id="351305at2157"/>
<protein>
    <submittedName>
        <fullName evidence="3">O-methyltransferase-like protein</fullName>
    </submittedName>
</protein>
<dbReference type="AlphaFoldDB" id="D3S225"/>
<evidence type="ECO:0000313" key="3">
    <source>
        <dbReference type="EMBL" id="ADC66516.1"/>
    </source>
</evidence>
<dbReference type="Proteomes" id="UP000002613">
    <property type="component" value="Chromosome"/>
</dbReference>
<organism evidence="3 4">
    <name type="scientific">Ferroglobus placidus (strain DSM 10642 / AEDII12DO)</name>
    <dbReference type="NCBI Taxonomy" id="589924"/>
    <lineage>
        <taxon>Archaea</taxon>
        <taxon>Methanobacteriati</taxon>
        <taxon>Methanobacteriota</taxon>
        <taxon>Archaeoglobi</taxon>
        <taxon>Archaeoglobales</taxon>
        <taxon>Archaeoglobaceae</taxon>
        <taxon>Ferroglobus</taxon>
    </lineage>
</organism>
<dbReference type="RefSeq" id="WP_012966850.1">
    <property type="nucleotide sequence ID" value="NC_013849.1"/>
</dbReference>
<dbReference type="GO" id="GO:0005886">
    <property type="term" value="C:plasma membrane"/>
    <property type="evidence" value="ECO:0007669"/>
    <property type="project" value="TreeGrafter"/>
</dbReference>
<dbReference type="STRING" id="589924.Ferp_2404"/>
<sequence length="255" mass="29122">MSIDRAVEIAKNEGLSALARKSWDFVKFKLNLREKYHRLIIPYAIRKIKGIKFNSIEELVDFSFSWLSGLIRPMQVKEEITELLKLLSDRKPKVILEIGTANGGTLFLFTRVVARDATIISIDLPGGKFGGGYPDWKVPLYKAFALPDQKIHLIRADSHDPKTLDTVSRILNGRKIEFLFIDGDHTYEGVKKDFEMYSPIVRKGGIVAFHDIVPGPEDNVGGVPKFWQEIRERYKYQEIVKDWNHGGYGIGILFV</sequence>
<keyword evidence="2 3" id="KW-0808">Transferase</keyword>
<accession>D3S225</accession>
<dbReference type="SUPFAM" id="SSF53335">
    <property type="entry name" value="S-adenosyl-L-methionine-dependent methyltransferases"/>
    <property type="match status" value="1"/>
</dbReference>
<dbReference type="Pfam" id="PF13578">
    <property type="entry name" value="Methyltransf_24"/>
    <property type="match status" value="1"/>
</dbReference>
<gene>
    <name evidence="3" type="ordered locus">Ferp_2404</name>
</gene>
<evidence type="ECO:0000256" key="1">
    <source>
        <dbReference type="ARBA" id="ARBA00022603"/>
    </source>
</evidence>
<dbReference type="GO" id="GO:0032259">
    <property type="term" value="P:methylation"/>
    <property type="evidence" value="ECO:0007669"/>
    <property type="project" value="UniProtKB-KW"/>
</dbReference>
<dbReference type="eggNOG" id="arCOG03850">
    <property type="taxonomic scope" value="Archaea"/>
</dbReference>
<reference evidence="4" key="1">
    <citation type="submission" date="2010-02" db="EMBL/GenBank/DDBJ databases">
        <title>Complete sequence of Ferroglobus placidus DSM 10642.</title>
        <authorList>
            <consortium name="US DOE Joint Genome Institute"/>
            <person name="Lucas S."/>
            <person name="Copeland A."/>
            <person name="Lapidus A."/>
            <person name="Cheng J.-F."/>
            <person name="Bruce D."/>
            <person name="Goodwin L."/>
            <person name="Pitluck S."/>
            <person name="Saunders E."/>
            <person name="Brettin T."/>
            <person name="Detter J.C."/>
            <person name="Han C."/>
            <person name="Tapia R."/>
            <person name="Larimer F."/>
            <person name="Land M."/>
            <person name="Hauser L."/>
            <person name="Kyrpides N."/>
            <person name="Ivanova N."/>
            <person name="Holmes D."/>
            <person name="Lovley D."/>
            <person name="Kyrpides N."/>
            <person name="Anderson I.J."/>
            <person name="Woyke T."/>
        </authorList>
    </citation>
    <scope>NUCLEOTIDE SEQUENCE [LARGE SCALE GENOMIC DNA]</scope>
    <source>
        <strain evidence="4">DSM 10642 / AEDII12DO</strain>
    </source>
</reference>
<dbReference type="Gene3D" id="3.40.50.150">
    <property type="entry name" value="Vaccinia Virus protein VP39"/>
    <property type="match status" value="1"/>
</dbReference>
<dbReference type="KEGG" id="fpl:Ferp_2404"/>
<dbReference type="HOGENOM" id="CLU_086889_0_0_2"/>
<dbReference type="GeneID" id="8779945"/>
<dbReference type="InterPro" id="IPR029063">
    <property type="entry name" value="SAM-dependent_MTases_sf"/>
</dbReference>
<dbReference type="GO" id="GO:0008168">
    <property type="term" value="F:methyltransferase activity"/>
    <property type="evidence" value="ECO:0007669"/>
    <property type="project" value="UniProtKB-KW"/>
</dbReference>
<name>D3S225_FERPA</name>